<evidence type="ECO:0000256" key="3">
    <source>
        <dbReference type="ARBA" id="ARBA00023002"/>
    </source>
</evidence>
<dbReference type="InterPro" id="IPR002328">
    <property type="entry name" value="ADH_Zn_CS"/>
</dbReference>
<dbReference type="CDD" id="cd08261">
    <property type="entry name" value="Zn_ADH7"/>
    <property type="match status" value="1"/>
</dbReference>
<dbReference type="Proteomes" id="UP000198588">
    <property type="component" value="Unassembled WGS sequence"/>
</dbReference>
<dbReference type="PANTHER" id="PTHR43401:SF3">
    <property type="entry name" value="L-GALACTONATE-5-DEHYDROGENASE"/>
    <property type="match status" value="1"/>
</dbReference>
<dbReference type="InterPro" id="IPR013154">
    <property type="entry name" value="ADH-like_N"/>
</dbReference>
<dbReference type="AlphaFoldDB" id="A0A1G5ZAQ7"/>
<comment type="similarity">
    <text evidence="4">Belongs to the zinc-containing alcohol dehydrogenase family.</text>
</comment>
<dbReference type="Pfam" id="PF00107">
    <property type="entry name" value="ADH_zinc_N"/>
    <property type="match status" value="1"/>
</dbReference>
<accession>A0A1G5ZAQ7</accession>
<dbReference type="InterPro" id="IPR011032">
    <property type="entry name" value="GroES-like_sf"/>
</dbReference>
<dbReference type="Pfam" id="PF08240">
    <property type="entry name" value="ADH_N"/>
    <property type="match status" value="1"/>
</dbReference>
<comment type="cofactor">
    <cofactor evidence="4">
        <name>Zn(2+)</name>
        <dbReference type="ChEBI" id="CHEBI:29105"/>
    </cofactor>
</comment>
<keyword evidence="3" id="KW-0560">Oxidoreductase</keyword>
<dbReference type="EMBL" id="FMXM01000016">
    <property type="protein sequence ID" value="SDA92038.1"/>
    <property type="molecule type" value="Genomic_DNA"/>
</dbReference>
<evidence type="ECO:0000259" key="5">
    <source>
        <dbReference type="Pfam" id="PF00107"/>
    </source>
</evidence>
<dbReference type="GO" id="GO:0008270">
    <property type="term" value="F:zinc ion binding"/>
    <property type="evidence" value="ECO:0007669"/>
    <property type="project" value="InterPro"/>
</dbReference>
<dbReference type="SUPFAM" id="SSF51735">
    <property type="entry name" value="NAD(P)-binding Rossmann-fold domains"/>
    <property type="match status" value="1"/>
</dbReference>
<dbReference type="InterPro" id="IPR050129">
    <property type="entry name" value="Zn_alcohol_dh"/>
</dbReference>
<proteinExistence type="inferred from homology"/>
<dbReference type="GO" id="GO:0016491">
    <property type="term" value="F:oxidoreductase activity"/>
    <property type="evidence" value="ECO:0007669"/>
    <property type="project" value="UniProtKB-KW"/>
</dbReference>
<dbReference type="InterPro" id="IPR036291">
    <property type="entry name" value="NAD(P)-bd_dom_sf"/>
</dbReference>
<evidence type="ECO:0000256" key="2">
    <source>
        <dbReference type="ARBA" id="ARBA00022833"/>
    </source>
</evidence>
<dbReference type="InterPro" id="IPR013149">
    <property type="entry name" value="ADH-like_C"/>
</dbReference>
<evidence type="ECO:0000259" key="6">
    <source>
        <dbReference type="Pfam" id="PF08240"/>
    </source>
</evidence>
<sequence length="340" mass="36400">MVRMKALVCRKPGELIFEDRSAPGQPGHGWALVRISHVGICGTDYHIFEGKHPYLAYPRIMGHELSGTVTAVGEGVAIEVGERVVVNPYLACGKCIACRHDKPNCCVSIEVLGVHRDGGMCEELLVPAANLYPVAGLSLVDAAAVEFLAIGAHAVRRSKLAAGVRTLVIGAGPIGLGTALFARIAGQTVTIMDMSRERLDFAEGQLGFPVIDGASGSPVDLVRERTDGDCFDLVFDATGSKASIQAAFGYVAHGGALIMVSVIKDEISFSDPEFHKREMMLIGSRNALRIDFDHVMAAMRDGTIPVAKLITHHTTLQNSPHDISRWAHQKSGLIKAVIAF</sequence>
<dbReference type="STRING" id="1165689.SAMN02927914_04633"/>
<organism evidence="7 8">
    <name type="scientific">Mesorhizobium qingshengii</name>
    <dbReference type="NCBI Taxonomy" id="1165689"/>
    <lineage>
        <taxon>Bacteria</taxon>
        <taxon>Pseudomonadati</taxon>
        <taxon>Pseudomonadota</taxon>
        <taxon>Alphaproteobacteria</taxon>
        <taxon>Hyphomicrobiales</taxon>
        <taxon>Phyllobacteriaceae</taxon>
        <taxon>Mesorhizobium</taxon>
    </lineage>
</organism>
<dbReference type="Gene3D" id="3.90.180.10">
    <property type="entry name" value="Medium-chain alcohol dehydrogenases, catalytic domain"/>
    <property type="match status" value="1"/>
</dbReference>
<gene>
    <name evidence="7" type="ORF">SAMN02927914_04633</name>
</gene>
<evidence type="ECO:0000256" key="1">
    <source>
        <dbReference type="ARBA" id="ARBA00022723"/>
    </source>
</evidence>
<evidence type="ECO:0000256" key="4">
    <source>
        <dbReference type="RuleBase" id="RU361277"/>
    </source>
</evidence>
<dbReference type="Gene3D" id="3.40.50.720">
    <property type="entry name" value="NAD(P)-binding Rossmann-like Domain"/>
    <property type="match status" value="1"/>
</dbReference>
<name>A0A1G5ZAQ7_9HYPH</name>
<feature type="domain" description="Alcohol dehydrogenase-like N-terminal" evidence="6">
    <location>
        <begin position="28"/>
        <end position="134"/>
    </location>
</feature>
<dbReference type="SUPFAM" id="SSF50129">
    <property type="entry name" value="GroES-like"/>
    <property type="match status" value="1"/>
</dbReference>
<reference evidence="7 8" key="1">
    <citation type="submission" date="2016-10" db="EMBL/GenBank/DDBJ databases">
        <authorList>
            <person name="de Groot N.N."/>
        </authorList>
    </citation>
    <scope>NUCLEOTIDE SEQUENCE [LARGE SCALE GENOMIC DNA]</scope>
    <source>
        <strain evidence="7 8">CGMCC 1.12097</strain>
    </source>
</reference>
<evidence type="ECO:0000313" key="8">
    <source>
        <dbReference type="Proteomes" id="UP000198588"/>
    </source>
</evidence>
<protein>
    <submittedName>
        <fullName evidence="7">2-desacetyl-2-hydroxyethyl bacteriochlorophyllide A dehydrogenase</fullName>
    </submittedName>
</protein>
<keyword evidence="2 4" id="KW-0862">Zinc</keyword>
<dbReference type="PROSITE" id="PS00059">
    <property type="entry name" value="ADH_ZINC"/>
    <property type="match status" value="1"/>
</dbReference>
<feature type="domain" description="Alcohol dehydrogenase-like C-terminal" evidence="5">
    <location>
        <begin position="173"/>
        <end position="297"/>
    </location>
</feature>
<keyword evidence="1 4" id="KW-0479">Metal-binding</keyword>
<dbReference type="PANTHER" id="PTHR43401">
    <property type="entry name" value="L-THREONINE 3-DEHYDROGENASE"/>
    <property type="match status" value="1"/>
</dbReference>
<evidence type="ECO:0000313" key="7">
    <source>
        <dbReference type="EMBL" id="SDA92038.1"/>
    </source>
</evidence>